<feature type="transmembrane region" description="Helical" evidence="1">
    <location>
        <begin position="35"/>
        <end position="52"/>
    </location>
</feature>
<gene>
    <name evidence="2" type="ORF">SAMN04489707_102342</name>
</gene>
<evidence type="ECO:0000313" key="2">
    <source>
        <dbReference type="EMBL" id="SFU81526.1"/>
    </source>
</evidence>
<evidence type="ECO:0000313" key="3">
    <source>
        <dbReference type="Proteomes" id="UP000183656"/>
    </source>
</evidence>
<proteinExistence type="predicted"/>
<keyword evidence="3" id="KW-1185">Reference proteome</keyword>
<dbReference type="OrthoDB" id="8911916at2"/>
<dbReference type="EMBL" id="FPBX01000023">
    <property type="protein sequence ID" value="SFU81526.1"/>
    <property type="molecule type" value="Genomic_DNA"/>
</dbReference>
<feature type="transmembrane region" description="Helical" evidence="1">
    <location>
        <begin position="73"/>
        <end position="94"/>
    </location>
</feature>
<accession>A0A1I7J8H4</accession>
<sequence length="134" mass="13303">MPEPTSTAAGVATLAVGATATTALSAFGVPLGLRADLLIAGFAGSLVAIILLNSVPATGDTWQQLVRTTLRRMAVAFASSLTAGYLTPLALLLASVPESLLLGGAFAVGGGAQQVLMAAIRRVSGVPQTGEGMP</sequence>
<dbReference type="AlphaFoldDB" id="A0A1I7J8H4"/>
<dbReference type="Proteomes" id="UP000183656">
    <property type="component" value="Unassembled WGS sequence"/>
</dbReference>
<protein>
    <submittedName>
        <fullName evidence="2">Uncharacterized protein</fullName>
    </submittedName>
</protein>
<dbReference type="RefSeq" id="WP_054256427.1">
    <property type="nucleotide sequence ID" value="NZ_CYIG01000018.1"/>
</dbReference>
<keyword evidence="1" id="KW-0812">Transmembrane</keyword>
<dbReference type="STRING" id="343013.SAMN04489707_102342"/>
<keyword evidence="1" id="KW-0472">Membrane</keyword>
<name>A0A1I7J8H4_9BURK</name>
<reference evidence="2 3" key="1">
    <citation type="submission" date="2016-10" db="EMBL/GenBank/DDBJ databases">
        <authorList>
            <person name="de Groot N.N."/>
        </authorList>
    </citation>
    <scope>NUCLEOTIDE SEQUENCE [LARGE SCALE GENOMIC DNA]</scope>
    <source>
        <strain evidence="2 3">R-24608</strain>
    </source>
</reference>
<organism evidence="2 3">
    <name type="scientific">Paenacidovorax caeni</name>
    <dbReference type="NCBI Taxonomy" id="343013"/>
    <lineage>
        <taxon>Bacteria</taxon>
        <taxon>Pseudomonadati</taxon>
        <taxon>Pseudomonadota</taxon>
        <taxon>Betaproteobacteria</taxon>
        <taxon>Burkholderiales</taxon>
        <taxon>Comamonadaceae</taxon>
        <taxon>Paenacidovorax</taxon>
    </lineage>
</organism>
<keyword evidence="1" id="KW-1133">Transmembrane helix</keyword>
<evidence type="ECO:0000256" key="1">
    <source>
        <dbReference type="SAM" id="Phobius"/>
    </source>
</evidence>